<evidence type="ECO:0000313" key="2">
    <source>
        <dbReference type="Proteomes" id="UP000020077"/>
    </source>
</evidence>
<accession>A0A080M620</accession>
<gene>
    <name evidence="1" type="ORF">AW09_002291</name>
</gene>
<evidence type="ECO:0000313" key="1">
    <source>
        <dbReference type="EMBL" id="KFB72509.1"/>
    </source>
</evidence>
<dbReference type="AlphaFoldDB" id="A0A080M620"/>
<name>A0A080M620_9PROT</name>
<proteinExistence type="predicted"/>
<protein>
    <submittedName>
        <fullName evidence="1">Uncharacterized protein</fullName>
    </submittedName>
</protein>
<reference evidence="1 2" key="1">
    <citation type="submission" date="2014-02" db="EMBL/GenBank/DDBJ databases">
        <title>Expanding our view of genomic diversity in Candidatus Accumulibacter clades.</title>
        <authorList>
            <person name="Skennerton C.T."/>
            <person name="Barr J.J."/>
            <person name="Slater F.R."/>
            <person name="Bond P.L."/>
            <person name="Tyson G.W."/>
        </authorList>
    </citation>
    <scope>NUCLEOTIDE SEQUENCE [LARGE SCALE GENOMIC DNA]</scope>
    <source>
        <strain evidence="2">BA-91</strain>
    </source>
</reference>
<comment type="caution">
    <text evidence="1">The sequence shown here is derived from an EMBL/GenBank/DDBJ whole genome shotgun (WGS) entry which is preliminary data.</text>
</comment>
<organism evidence="1 2">
    <name type="scientific">Candidatus Accumulibacter phosphatis</name>
    <dbReference type="NCBI Taxonomy" id="327160"/>
    <lineage>
        <taxon>Bacteria</taxon>
        <taxon>Pseudomonadati</taxon>
        <taxon>Pseudomonadota</taxon>
        <taxon>Betaproteobacteria</taxon>
        <taxon>Candidatus Accumulibacter</taxon>
    </lineage>
</organism>
<dbReference type="EMBL" id="JDVG02000378">
    <property type="protein sequence ID" value="KFB72509.1"/>
    <property type="molecule type" value="Genomic_DNA"/>
</dbReference>
<sequence>MIERFASSAGDADQDAVAGFELHRDASIDQ</sequence>
<dbReference type="Proteomes" id="UP000020077">
    <property type="component" value="Unassembled WGS sequence"/>
</dbReference>